<dbReference type="PANTHER" id="PTHR19411">
    <property type="entry name" value="PROTEIN BUD31-RELATED"/>
    <property type="match status" value="1"/>
</dbReference>
<keyword evidence="7" id="KW-1185">Reference proteome</keyword>
<feature type="region of interest" description="Disordered" evidence="4">
    <location>
        <begin position="628"/>
        <end position="654"/>
    </location>
</feature>
<sequence>MPRIRTSRTRAPPAGFEDIEPILEEYETKMRDAENESQEGKRKAEGVWGILRVTHLRSRYIYDLYYKREAISWELYDWLLEQGYADAALIAKWKRTGYEKLCCVRCIQSRDMNYEGSTCICRVPRAQLRPGTFVECVHCDSTSTTCFDMDDDARPGSAAGQAKAEATSRPTSPGGAMPKPVALQSNEQWLMRVNRDGLPICRDLHGLFTTVIISLCDRWPDWRYPLAFVLPALVQRMQALQFVQIVRDSANGMQNMLSLSQTKTSFIMSSETAMRICQAFIDAALLQRTESTEDEVYAPSPKGLHLIDRFVTRHGIATRSVSNLLNLHELCDKLLFLERDEQDDVLLSDAVVRIVFHRMVGLSPRRTESNALGMALQATHARDSTGQMYETAHFASSEALAWLVNYTTLVSVDEAIVLGAHMVRLGWLEPETGLPPTRSNRVATVRVDASLRVDGAECEGTFVEGETYHITELGATVAWKVDWVEQPTTMFAAEQRPPTSFFQGNPTNVMRSVSPRLDEFEGYSSYVDANPPPSVSPDLAPPSRANSTRITPASRESAPEAAKEAPAPPTAKPSYTLQDVLTQAPLRRAYASFLQQRGEGTWLRLWCHIEWFRSDCRLATSGALTSVSDDDPTSALPSEVVQPTNARPTGMDGPQMRTSLRGLLVESAHVRLGPYVDDDVLADVHAPFAAAWRRFVDAPPLVDAVPSAEAARKSEQTLAKLLVQCAAAQKHAKAQLQSPLLTPFLEALARGDVSL</sequence>
<comment type="similarity">
    <text evidence="2">Belongs to the BUD31 (G10) family.</text>
</comment>
<evidence type="ECO:0000256" key="2">
    <source>
        <dbReference type="ARBA" id="ARBA00005287"/>
    </source>
</evidence>
<feature type="domain" description="RGS1/SST2-like Fungal-Differentiation Regulator" evidence="5">
    <location>
        <begin position="203"/>
        <end position="326"/>
    </location>
</feature>
<feature type="region of interest" description="Disordered" evidence="4">
    <location>
        <begin position="156"/>
        <end position="180"/>
    </location>
</feature>
<dbReference type="Pfam" id="PF01125">
    <property type="entry name" value="BUD31"/>
    <property type="match status" value="1"/>
</dbReference>
<dbReference type="Proteomes" id="UP001220961">
    <property type="component" value="Chromosome 3"/>
</dbReference>
<evidence type="ECO:0000256" key="4">
    <source>
        <dbReference type="SAM" id="MobiDB-lite"/>
    </source>
</evidence>
<organism evidence="6 7">
    <name type="scientific">Malassezia caprae</name>
    <dbReference type="NCBI Taxonomy" id="1381934"/>
    <lineage>
        <taxon>Eukaryota</taxon>
        <taxon>Fungi</taxon>
        <taxon>Dikarya</taxon>
        <taxon>Basidiomycota</taxon>
        <taxon>Ustilaginomycotina</taxon>
        <taxon>Malasseziomycetes</taxon>
        <taxon>Malasseziales</taxon>
        <taxon>Malasseziaceae</taxon>
        <taxon>Malassezia</taxon>
    </lineage>
</organism>
<accession>A0AAF0IVZ3</accession>
<dbReference type="PANTHER" id="PTHR19411:SF0">
    <property type="entry name" value="PROTEIN BUD31 HOMOLOG"/>
    <property type="match status" value="1"/>
</dbReference>
<dbReference type="GO" id="GO:0000398">
    <property type="term" value="P:mRNA splicing, via spliceosome"/>
    <property type="evidence" value="ECO:0007669"/>
    <property type="project" value="TreeGrafter"/>
</dbReference>
<gene>
    <name evidence="6" type="primary">BUD31</name>
    <name evidence="6" type="ORF">MCAP1_001602</name>
</gene>
<dbReference type="InterPro" id="IPR058855">
    <property type="entry name" value="RGS1/SST2-like_Fungal-DR"/>
</dbReference>
<dbReference type="Pfam" id="PF25889">
    <property type="entry name" value="WHD_Fungal_DR"/>
    <property type="match status" value="1"/>
</dbReference>
<reference evidence="6" key="1">
    <citation type="submission" date="2023-03" db="EMBL/GenBank/DDBJ databases">
        <title>Mating type loci evolution in Malassezia.</title>
        <authorList>
            <person name="Coelho M.A."/>
        </authorList>
    </citation>
    <scope>NUCLEOTIDE SEQUENCE</scope>
    <source>
        <strain evidence="6">CBS 10434</strain>
    </source>
</reference>
<evidence type="ECO:0000256" key="3">
    <source>
        <dbReference type="ARBA" id="ARBA00023242"/>
    </source>
</evidence>
<keyword evidence="3" id="KW-0539">Nucleus</keyword>
<feature type="region of interest" description="Disordered" evidence="4">
    <location>
        <begin position="523"/>
        <end position="575"/>
    </location>
</feature>
<evidence type="ECO:0000256" key="1">
    <source>
        <dbReference type="ARBA" id="ARBA00004123"/>
    </source>
</evidence>
<proteinExistence type="inferred from homology"/>
<dbReference type="GO" id="GO:0005681">
    <property type="term" value="C:spliceosomal complex"/>
    <property type="evidence" value="ECO:0007669"/>
    <property type="project" value="TreeGrafter"/>
</dbReference>
<dbReference type="PRINTS" id="PR00322">
    <property type="entry name" value="G10"/>
</dbReference>
<name>A0AAF0IVZ3_9BASI</name>
<dbReference type="InterPro" id="IPR001748">
    <property type="entry name" value="BUD31"/>
</dbReference>
<protein>
    <submittedName>
        <fullName evidence="6">Component of the SF3b subcomplex of the U2 snRNP</fullName>
    </submittedName>
</protein>
<evidence type="ECO:0000259" key="5">
    <source>
        <dbReference type="Pfam" id="PF25889"/>
    </source>
</evidence>
<dbReference type="EMBL" id="CP119910">
    <property type="protein sequence ID" value="WFD19372.1"/>
    <property type="molecule type" value="Genomic_DNA"/>
</dbReference>
<evidence type="ECO:0000313" key="6">
    <source>
        <dbReference type="EMBL" id="WFD19372.1"/>
    </source>
</evidence>
<dbReference type="AlphaFoldDB" id="A0AAF0IVZ3"/>
<comment type="subcellular location">
    <subcellularLocation>
        <location evidence="1">Nucleus</location>
    </subcellularLocation>
</comment>
<evidence type="ECO:0000313" key="7">
    <source>
        <dbReference type="Proteomes" id="UP001220961"/>
    </source>
</evidence>